<keyword evidence="3" id="KW-0375">Hydrogen ion transport</keyword>
<dbReference type="KEGG" id="sox:TM7x_01450"/>
<evidence type="ECO:0000256" key="3">
    <source>
        <dbReference type="ARBA" id="ARBA00022781"/>
    </source>
</evidence>
<dbReference type="Pfam" id="PF00213">
    <property type="entry name" value="OSCP"/>
    <property type="match status" value="1"/>
</dbReference>
<dbReference type="GO" id="GO:0016020">
    <property type="term" value="C:membrane"/>
    <property type="evidence" value="ECO:0007669"/>
    <property type="project" value="UniProtKB-SubCell"/>
</dbReference>
<organism evidence="7 8">
    <name type="scientific">Candidatus Nanosynbacter lyticus</name>
    <dbReference type="NCBI Taxonomy" id="2093824"/>
    <lineage>
        <taxon>Bacteria</taxon>
        <taxon>Candidatus Saccharimonadota</taxon>
        <taxon>Candidatus Saccharimonadia</taxon>
        <taxon>Candidatus Nanosynbacterales</taxon>
        <taxon>Candidatus Nanosynbacteraceae</taxon>
        <taxon>Candidatus Nanosynbacter</taxon>
    </lineage>
</organism>
<keyword evidence="4" id="KW-0406">Ion transport</keyword>
<evidence type="ECO:0000313" key="7">
    <source>
        <dbReference type="EMBL" id="AJA06793.1"/>
    </source>
</evidence>
<keyword evidence="2" id="KW-0813">Transport</keyword>
<dbReference type="PRINTS" id="PR00125">
    <property type="entry name" value="ATPASEDELTA"/>
</dbReference>
<dbReference type="InterPro" id="IPR000711">
    <property type="entry name" value="ATPase_OSCP/dsu"/>
</dbReference>
<evidence type="ECO:0000256" key="4">
    <source>
        <dbReference type="ARBA" id="ARBA00023065"/>
    </source>
</evidence>
<evidence type="ECO:0000256" key="6">
    <source>
        <dbReference type="ARBA" id="ARBA00023310"/>
    </source>
</evidence>
<gene>
    <name evidence="7" type="ORF">TM7x_01450</name>
</gene>
<proteinExistence type="predicted"/>
<sequence length="132" mass="14802">MRLVSRRKLAKYAAEQIMAGNDTIMEEIASLLVHEKRQREIELLVRDVEAELAEHGEIVASVESARKLDVDTKREIEKYLMSAVSANNNKSKVTLKESIDPTLIGGFKLRTPTATLDATIAKKLNDLRAKKI</sequence>
<dbReference type="Proteomes" id="UP000030902">
    <property type="component" value="Chromosome"/>
</dbReference>
<keyword evidence="5" id="KW-0472">Membrane</keyword>
<reference evidence="7 8" key="1">
    <citation type="journal article" date="2015" name="Proc. Natl. Acad. Sci. U.S.A.">
        <title>Cultivation of a human-associated TM7 phylotype reveals a reduced genome and epibiotic parasitic lifestyle.</title>
        <authorList>
            <person name="He X."/>
            <person name="McLean J.S."/>
            <person name="Edlund A."/>
            <person name="Yooseph S."/>
            <person name="Hall A.P."/>
            <person name="Liu S.Y."/>
            <person name="Dorrestein P.C."/>
            <person name="Esquenazi E."/>
            <person name="Hunter R.C."/>
            <person name="Cheng G."/>
            <person name="Nelson K.E."/>
            <person name="Lux R."/>
            <person name="Shi W."/>
        </authorList>
    </citation>
    <scope>NUCLEOTIDE SEQUENCE [LARGE SCALE GENOMIC DNA]</scope>
    <source>
        <strain evidence="7 8">TM7x</strain>
    </source>
</reference>
<evidence type="ECO:0000313" key="8">
    <source>
        <dbReference type="Proteomes" id="UP000030902"/>
    </source>
</evidence>
<comment type="subcellular location">
    <subcellularLocation>
        <location evidence="1">Membrane</location>
    </subcellularLocation>
</comment>
<keyword evidence="6" id="KW-0066">ATP synthesis</keyword>
<accession>A0A6S4GS22</accession>
<evidence type="ECO:0000256" key="1">
    <source>
        <dbReference type="ARBA" id="ARBA00004370"/>
    </source>
</evidence>
<keyword evidence="8" id="KW-1185">Reference proteome</keyword>
<dbReference type="RefSeq" id="WP_039327203.1">
    <property type="nucleotide sequence ID" value="NZ_CP007496.1"/>
</dbReference>
<protein>
    <submittedName>
        <fullName evidence="7">Uncharacterized protein</fullName>
    </submittedName>
</protein>
<evidence type="ECO:0000256" key="5">
    <source>
        <dbReference type="ARBA" id="ARBA00023136"/>
    </source>
</evidence>
<dbReference type="AlphaFoldDB" id="A0A6S4GS22"/>
<name>A0A6S4GS22_9BACT</name>
<evidence type="ECO:0000256" key="2">
    <source>
        <dbReference type="ARBA" id="ARBA00022448"/>
    </source>
</evidence>
<dbReference type="GO" id="GO:0046933">
    <property type="term" value="F:proton-transporting ATP synthase activity, rotational mechanism"/>
    <property type="evidence" value="ECO:0007669"/>
    <property type="project" value="InterPro"/>
</dbReference>
<dbReference type="EMBL" id="CP007496">
    <property type="protein sequence ID" value="AJA06793.1"/>
    <property type="molecule type" value="Genomic_DNA"/>
</dbReference>